<evidence type="ECO:0000313" key="7">
    <source>
        <dbReference type="EMBL" id="TXL70438.1"/>
    </source>
</evidence>
<organism evidence="7 8">
    <name type="scientific">Vineibacter terrae</name>
    <dbReference type="NCBI Taxonomy" id="2586908"/>
    <lineage>
        <taxon>Bacteria</taxon>
        <taxon>Pseudomonadati</taxon>
        <taxon>Pseudomonadota</taxon>
        <taxon>Alphaproteobacteria</taxon>
        <taxon>Hyphomicrobiales</taxon>
        <taxon>Vineibacter</taxon>
    </lineage>
</organism>
<sequence>MLTLSSIDAYYGQSQALHGVSFDVAEGEILALLGRNGAGKTTTLRAIMGLNRVARGVVRFDGRVISGLPTHKIARAGVTLVPETRDAFSLLSVEENIRLGYRTGSPYTVERLLEMFPIIREFRLKKGGELSGGQQQLMVMARGLAMGPKLLLLDEPSQGLAPIMVNAVAEVLSALRRDRLTVILVEQNLRMALDVADRVVILEDGVAVDALSRAAALADPARVEKHLAVH</sequence>
<evidence type="ECO:0000256" key="5">
    <source>
        <dbReference type="ARBA" id="ARBA00022970"/>
    </source>
</evidence>
<dbReference type="InterPro" id="IPR027417">
    <property type="entry name" value="P-loop_NTPase"/>
</dbReference>
<dbReference type="GO" id="GO:0005524">
    <property type="term" value="F:ATP binding"/>
    <property type="evidence" value="ECO:0007669"/>
    <property type="project" value="UniProtKB-KW"/>
</dbReference>
<comment type="similarity">
    <text evidence="1">Belongs to the ABC transporter superfamily.</text>
</comment>
<protein>
    <submittedName>
        <fullName evidence="7">ABC transporter ATP-binding protein</fullName>
    </submittedName>
</protein>
<dbReference type="InterPro" id="IPR017871">
    <property type="entry name" value="ABC_transporter-like_CS"/>
</dbReference>
<dbReference type="AlphaFoldDB" id="A0A5C8PAP1"/>
<evidence type="ECO:0000256" key="1">
    <source>
        <dbReference type="ARBA" id="ARBA00005417"/>
    </source>
</evidence>
<dbReference type="RefSeq" id="WP_147851555.1">
    <property type="nucleotide sequence ID" value="NZ_VDUZ01000059.1"/>
</dbReference>
<comment type="caution">
    <text evidence="7">The sequence shown here is derived from an EMBL/GenBank/DDBJ whole genome shotgun (WGS) entry which is preliminary data.</text>
</comment>
<dbReference type="Proteomes" id="UP000321638">
    <property type="component" value="Unassembled WGS sequence"/>
</dbReference>
<accession>A0A5C8PAP1</accession>
<dbReference type="PANTHER" id="PTHR43820:SF2">
    <property type="entry name" value="ABC TRANSPORTER ATP-BINDING PROTEIN"/>
    <property type="match status" value="1"/>
</dbReference>
<dbReference type="PROSITE" id="PS50893">
    <property type="entry name" value="ABC_TRANSPORTER_2"/>
    <property type="match status" value="1"/>
</dbReference>
<reference evidence="7 8" key="1">
    <citation type="submission" date="2019-06" db="EMBL/GenBank/DDBJ databases">
        <title>New taxonomy in bacterial strain CC-CFT640, isolated from vineyard.</title>
        <authorList>
            <person name="Lin S.-Y."/>
            <person name="Tsai C.-F."/>
            <person name="Young C.-C."/>
        </authorList>
    </citation>
    <scope>NUCLEOTIDE SEQUENCE [LARGE SCALE GENOMIC DNA]</scope>
    <source>
        <strain evidence="7 8">CC-CFT640</strain>
    </source>
</reference>
<keyword evidence="3" id="KW-0547">Nucleotide-binding</keyword>
<dbReference type="PANTHER" id="PTHR43820">
    <property type="entry name" value="HIGH-AFFINITY BRANCHED-CHAIN AMINO ACID TRANSPORT ATP-BINDING PROTEIN LIVF"/>
    <property type="match status" value="1"/>
</dbReference>
<dbReference type="SMART" id="SM00382">
    <property type="entry name" value="AAA"/>
    <property type="match status" value="1"/>
</dbReference>
<keyword evidence="2" id="KW-0813">Transport</keyword>
<dbReference type="GO" id="GO:0015658">
    <property type="term" value="F:branched-chain amino acid transmembrane transporter activity"/>
    <property type="evidence" value="ECO:0007669"/>
    <property type="project" value="TreeGrafter"/>
</dbReference>
<keyword evidence="5" id="KW-0029">Amino-acid transport</keyword>
<dbReference type="Pfam" id="PF00005">
    <property type="entry name" value="ABC_tran"/>
    <property type="match status" value="1"/>
</dbReference>
<keyword evidence="4 7" id="KW-0067">ATP-binding</keyword>
<dbReference type="CDD" id="cd03224">
    <property type="entry name" value="ABC_TM1139_LivF_branched"/>
    <property type="match status" value="1"/>
</dbReference>
<evidence type="ECO:0000259" key="6">
    <source>
        <dbReference type="PROSITE" id="PS50893"/>
    </source>
</evidence>
<dbReference type="GO" id="GO:0015807">
    <property type="term" value="P:L-amino acid transport"/>
    <property type="evidence" value="ECO:0007669"/>
    <property type="project" value="TreeGrafter"/>
</dbReference>
<dbReference type="SUPFAM" id="SSF52540">
    <property type="entry name" value="P-loop containing nucleoside triphosphate hydrolases"/>
    <property type="match status" value="1"/>
</dbReference>
<evidence type="ECO:0000256" key="3">
    <source>
        <dbReference type="ARBA" id="ARBA00022741"/>
    </source>
</evidence>
<dbReference type="OrthoDB" id="9806149at2"/>
<evidence type="ECO:0000256" key="2">
    <source>
        <dbReference type="ARBA" id="ARBA00022448"/>
    </source>
</evidence>
<dbReference type="GO" id="GO:0016887">
    <property type="term" value="F:ATP hydrolysis activity"/>
    <property type="evidence" value="ECO:0007669"/>
    <property type="project" value="InterPro"/>
</dbReference>
<feature type="domain" description="ABC transporter" evidence="6">
    <location>
        <begin position="2"/>
        <end position="229"/>
    </location>
</feature>
<name>A0A5C8PAP1_9HYPH</name>
<evidence type="ECO:0000256" key="4">
    <source>
        <dbReference type="ARBA" id="ARBA00022840"/>
    </source>
</evidence>
<dbReference type="Gene3D" id="3.40.50.300">
    <property type="entry name" value="P-loop containing nucleotide triphosphate hydrolases"/>
    <property type="match status" value="1"/>
</dbReference>
<keyword evidence="8" id="KW-1185">Reference proteome</keyword>
<evidence type="ECO:0000313" key="8">
    <source>
        <dbReference type="Proteomes" id="UP000321638"/>
    </source>
</evidence>
<dbReference type="EMBL" id="VDUZ01000059">
    <property type="protein sequence ID" value="TXL70438.1"/>
    <property type="molecule type" value="Genomic_DNA"/>
</dbReference>
<dbReference type="PROSITE" id="PS00211">
    <property type="entry name" value="ABC_TRANSPORTER_1"/>
    <property type="match status" value="1"/>
</dbReference>
<dbReference type="InterPro" id="IPR003439">
    <property type="entry name" value="ABC_transporter-like_ATP-bd"/>
</dbReference>
<dbReference type="InterPro" id="IPR052156">
    <property type="entry name" value="BCAA_Transport_ATP-bd_LivF"/>
</dbReference>
<proteinExistence type="inferred from homology"/>
<dbReference type="InterPro" id="IPR003593">
    <property type="entry name" value="AAA+_ATPase"/>
</dbReference>
<gene>
    <name evidence="7" type="ORF">FHP25_34500</name>
</gene>